<feature type="region of interest" description="Disordered" evidence="1">
    <location>
        <begin position="561"/>
        <end position="593"/>
    </location>
</feature>
<reference evidence="2 3" key="1">
    <citation type="submission" date="2015-01" db="EMBL/GenBank/DDBJ databases">
        <title>The Genome Sequence of Capronia semiimmersa CBS27337.</title>
        <authorList>
            <consortium name="The Broad Institute Genomics Platform"/>
            <person name="Cuomo C."/>
            <person name="de Hoog S."/>
            <person name="Gorbushina A."/>
            <person name="Stielow B."/>
            <person name="Teixiera M."/>
            <person name="Abouelleil A."/>
            <person name="Chapman S.B."/>
            <person name="Priest M."/>
            <person name="Young S.K."/>
            <person name="Wortman J."/>
            <person name="Nusbaum C."/>
            <person name="Birren B."/>
        </authorList>
    </citation>
    <scope>NUCLEOTIDE SEQUENCE [LARGE SCALE GENOMIC DNA]</scope>
    <source>
        <strain evidence="2 3">CBS 27337</strain>
    </source>
</reference>
<feature type="region of interest" description="Disordered" evidence="1">
    <location>
        <begin position="296"/>
        <end position="327"/>
    </location>
</feature>
<feature type="compositionally biased region" description="Low complexity" evidence="1">
    <location>
        <begin position="300"/>
        <end position="309"/>
    </location>
</feature>
<dbReference type="Proteomes" id="UP000054266">
    <property type="component" value="Unassembled WGS sequence"/>
</dbReference>
<dbReference type="EMBL" id="KN846960">
    <property type="protein sequence ID" value="KIW65815.1"/>
    <property type="molecule type" value="Genomic_DNA"/>
</dbReference>
<feature type="compositionally biased region" description="Polar residues" evidence="1">
    <location>
        <begin position="34"/>
        <end position="54"/>
    </location>
</feature>
<dbReference type="HOGENOM" id="CLU_454946_0_0_1"/>
<dbReference type="AlphaFoldDB" id="A0A0D2FG95"/>
<feature type="region of interest" description="Disordered" evidence="1">
    <location>
        <begin position="1"/>
        <end position="111"/>
    </location>
</feature>
<name>A0A0D2FG95_9EURO</name>
<evidence type="ECO:0008006" key="4">
    <source>
        <dbReference type="Google" id="ProtNLM"/>
    </source>
</evidence>
<sequence>MPEERKKRNSQGKVPDHVFIDQGPRSFHQDRSRLVSSQARRFQSAGKRQNQRFSARQDAGYARSLVGWRSTSSTPSADGRKGASALSLKSKSPDQRQREEGSQQEQPRGVHVSLSIRTGLRTDPFSAFPSSNTKTVMLQVDYYIHVWAPHKAGNFDDLMGYNTHLDLCWPVALQDDMLFDATVAVSRTAWVLAQGKDPAEDQFMLYHRGLAMSSLRQKLSSASFRCTEAVLFTIGRMVSIAYMSSEPEAFIAHFDAFQKIAQEYIAKHPESDVARVIENRLQSWDALHGYRTAQGLTCKSSPRLPSRSRSQSKENTPPKQQLRAQSPTLLGGLDLPVGMAEELKFLTRSLTRSSSRTAGTSRTMAKSAPELVEHCRRFSDKLRSCDELTPTDLQLCCSLLAFCLQLHRHLVSRMEEAGAVRDVFDVSGGVLLLDDLAKTFINQKLDGFSDSQEQKMTLTWSALVLGSFLLQQADNRLRTKGHIVHVNLGLRLGLGRAGSSPDCESDGWALIESLLSGPDRMGSLWHSELTSLWRRDWQGSMKRQKRWGKQGVWMIGAPKRLPSHAGRSLQGSMAKNRRPEDTRRPGSPSSLDRSGDVDIIEYLVLREARNSLPLVD</sequence>
<proteinExistence type="predicted"/>
<gene>
    <name evidence="2" type="ORF">PV04_08037</name>
</gene>
<feature type="compositionally biased region" description="Basic and acidic residues" evidence="1">
    <location>
        <begin position="91"/>
        <end position="101"/>
    </location>
</feature>
<evidence type="ECO:0000256" key="1">
    <source>
        <dbReference type="SAM" id="MobiDB-lite"/>
    </source>
</evidence>
<keyword evidence="3" id="KW-1185">Reference proteome</keyword>
<organism evidence="2 3">
    <name type="scientific">Phialophora macrospora</name>
    <dbReference type="NCBI Taxonomy" id="1851006"/>
    <lineage>
        <taxon>Eukaryota</taxon>
        <taxon>Fungi</taxon>
        <taxon>Dikarya</taxon>
        <taxon>Ascomycota</taxon>
        <taxon>Pezizomycotina</taxon>
        <taxon>Eurotiomycetes</taxon>
        <taxon>Chaetothyriomycetidae</taxon>
        <taxon>Chaetothyriales</taxon>
        <taxon>Herpotrichiellaceae</taxon>
        <taxon>Phialophora</taxon>
    </lineage>
</organism>
<protein>
    <recommendedName>
        <fullName evidence="4">Transcription factor domain-containing protein</fullName>
    </recommendedName>
</protein>
<evidence type="ECO:0000313" key="3">
    <source>
        <dbReference type="Proteomes" id="UP000054266"/>
    </source>
</evidence>
<feature type="compositionally biased region" description="Polar residues" evidence="1">
    <location>
        <begin position="313"/>
        <end position="327"/>
    </location>
</feature>
<evidence type="ECO:0000313" key="2">
    <source>
        <dbReference type="EMBL" id="KIW65815.1"/>
    </source>
</evidence>
<accession>A0A0D2FG95</accession>